<comment type="caution">
    <text evidence="1">The sequence shown here is derived from an EMBL/GenBank/DDBJ whole genome shotgun (WGS) entry which is preliminary data.</text>
</comment>
<gene>
    <name evidence="1" type="ORF">IW256_003973</name>
</gene>
<accession>A0A931DGX0</accession>
<evidence type="ECO:0000313" key="1">
    <source>
        <dbReference type="EMBL" id="MBG6089860.1"/>
    </source>
</evidence>
<evidence type="ECO:0000313" key="2">
    <source>
        <dbReference type="Proteomes" id="UP000614047"/>
    </source>
</evidence>
<dbReference type="RefSeq" id="WP_197012403.1">
    <property type="nucleotide sequence ID" value="NZ_BAABES010000010.1"/>
</dbReference>
<dbReference type="Proteomes" id="UP000614047">
    <property type="component" value="Unassembled WGS sequence"/>
</dbReference>
<proteinExistence type="predicted"/>
<reference evidence="1" key="1">
    <citation type="submission" date="2020-11" db="EMBL/GenBank/DDBJ databases">
        <title>Sequencing the genomes of 1000 actinobacteria strains.</title>
        <authorList>
            <person name="Klenk H.-P."/>
        </authorList>
    </citation>
    <scope>NUCLEOTIDE SEQUENCE</scope>
    <source>
        <strain evidence="1">DSM 43175</strain>
    </source>
</reference>
<protein>
    <submittedName>
        <fullName evidence="1">Uncharacterized protein</fullName>
    </submittedName>
</protein>
<organism evidence="1 2">
    <name type="scientific">Actinomadura viridis</name>
    <dbReference type="NCBI Taxonomy" id="58110"/>
    <lineage>
        <taxon>Bacteria</taxon>
        <taxon>Bacillati</taxon>
        <taxon>Actinomycetota</taxon>
        <taxon>Actinomycetes</taxon>
        <taxon>Streptosporangiales</taxon>
        <taxon>Thermomonosporaceae</taxon>
        <taxon>Actinomadura</taxon>
    </lineage>
</organism>
<keyword evidence="2" id="KW-1185">Reference proteome</keyword>
<sequence>MNRDRVSLRGVTDNATTNILEAINIGDLPRARALFIRAAAQGDIERLVMALSDLVEPKPSEITLGEGHLVFGNPLRDGWAWRCGHCLHAYRTGGRPPAAGVNYKTQRAAATAARKHSTEEHAGAVPVKVVTR</sequence>
<dbReference type="EMBL" id="JADOUA010000001">
    <property type="protein sequence ID" value="MBG6089860.1"/>
    <property type="molecule type" value="Genomic_DNA"/>
</dbReference>
<name>A0A931DGX0_9ACTN</name>
<dbReference type="AlphaFoldDB" id="A0A931DGX0"/>